<keyword evidence="4" id="KW-1185">Reference proteome</keyword>
<reference evidence="4" key="1">
    <citation type="journal article" date="2019" name="Int. J. Syst. Evol. Microbiol.">
        <title>The Global Catalogue of Microorganisms (GCM) 10K type strain sequencing project: providing services to taxonomists for standard genome sequencing and annotation.</title>
        <authorList>
            <consortium name="The Broad Institute Genomics Platform"/>
            <consortium name="The Broad Institute Genome Sequencing Center for Infectious Disease"/>
            <person name="Wu L."/>
            <person name="Ma J."/>
        </authorList>
    </citation>
    <scope>NUCLEOTIDE SEQUENCE [LARGE SCALE GENOMIC DNA]</scope>
    <source>
        <strain evidence="4">CGMCC 1.15111</strain>
    </source>
</reference>
<dbReference type="SUPFAM" id="SSF56601">
    <property type="entry name" value="beta-lactamase/transpeptidase-like"/>
    <property type="match status" value="1"/>
</dbReference>
<accession>A0ABQ3IBX1</accession>
<dbReference type="PANTHER" id="PTHR46825">
    <property type="entry name" value="D-ALANYL-D-ALANINE-CARBOXYPEPTIDASE/ENDOPEPTIDASE AMPH"/>
    <property type="match status" value="1"/>
</dbReference>
<dbReference type="Gene3D" id="3.40.710.10">
    <property type="entry name" value="DD-peptidase/beta-lactamase superfamily"/>
    <property type="match status" value="1"/>
</dbReference>
<feature type="chain" id="PRO_5045944704" description="Beta-lactamase-related domain-containing protein" evidence="1">
    <location>
        <begin position="20"/>
        <end position="442"/>
    </location>
</feature>
<keyword evidence="1" id="KW-0732">Signal</keyword>
<dbReference type="InterPro" id="IPR050491">
    <property type="entry name" value="AmpC-like"/>
</dbReference>
<dbReference type="Pfam" id="PF00144">
    <property type="entry name" value="Beta-lactamase"/>
    <property type="match status" value="1"/>
</dbReference>
<evidence type="ECO:0000313" key="4">
    <source>
        <dbReference type="Proteomes" id="UP000658258"/>
    </source>
</evidence>
<sequence length="442" mass="49878">MKYLLTLSLAIALFFNAQAQQNLKTLDSVLTFLSSEQMFHGQVLIAENGKTIFSKAYGRQRHGEAYLTTTPIHIQSVAKGITAISILQLNAEGKLSLLDPIALYHPSIPYKGVNLRHILNHTSGMPRFFELIFKEWPHDRFLTVNDMVHLVAQYMPDPQGAPGAHENYNQTAYLLLPGVVEKVAGQEFSHYVKQHILEPSGMENTHFVTDVPGYKERIGAAHLDNLFAFMLGEGNMVSTAEDLFKFDRALAQEKILEAAIQELAYTPMILASGEKGRYGFGGSLVGDKPGNRVFQYLGQGVESHVIFSRYIDTDDVLIVVHDRSVEYAVPVYKAIRNIWKKRPFELPQPRVEHKLSTNLINKYVGDYGDNGFMHITTEGGKLFIQPDGNPGKMEIVPSSDTTFYFRDQAVDWQIYLNEQGEVIGFGPLGQKEFMMKRFRQQN</sequence>
<evidence type="ECO:0000256" key="1">
    <source>
        <dbReference type="SAM" id="SignalP"/>
    </source>
</evidence>
<dbReference type="InterPro" id="IPR001466">
    <property type="entry name" value="Beta-lactam-related"/>
</dbReference>
<dbReference type="InterPro" id="IPR012338">
    <property type="entry name" value="Beta-lactam/transpept-like"/>
</dbReference>
<evidence type="ECO:0000313" key="3">
    <source>
        <dbReference type="EMBL" id="GHE72366.1"/>
    </source>
</evidence>
<dbReference type="Proteomes" id="UP000658258">
    <property type="component" value="Unassembled WGS sequence"/>
</dbReference>
<proteinExistence type="predicted"/>
<name>A0ABQ3IBX1_9BACT</name>
<dbReference type="PANTHER" id="PTHR46825:SF9">
    <property type="entry name" value="BETA-LACTAMASE-RELATED DOMAIN-CONTAINING PROTEIN"/>
    <property type="match status" value="1"/>
</dbReference>
<dbReference type="RefSeq" id="WP_189631183.1">
    <property type="nucleotide sequence ID" value="NZ_BNAG01000004.1"/>
</dbReference>
<protein>
    <recommendedName>
        <fullName evidence="2">Beta-lactamase-related domain-containing protein</fullName>
    </recommendedName>
</protein>
<feature type="domain" description="Beta-lactamase-related" evidence="2">
    <location>
        <begin position="41"/>
        <end position="307"/>
    </location>
</feature>
<comment type="caution">
    <text evidence="3">The sequence shown here is derived from an EMBL/GenBank/DDBJ whole genome shotgun (WGS) entry which is preliminary data.</text>
</comment>
<gene>
    <name evidence="3" type="ORF">GCM10011340_30840</name>
</gene>
<dbReference type="EMBL" id="BNAG01000004">
    <property type="protein sequence ID" value="GHE72366.1"/>
    <property type="molecule type" value="Genomic_DNA"/>
</dbReference>
<evidence type="ECO:0000259" key="2">
    <source>
        <dbReference type="Pfam" id="PF00144"/>
    </source>
</evidence>
<organism evidence="3 4">
    <name type="scientific">Roseivirga thermotolerans</name>
    <dbReference type="NCBI Taxonomy" id="1758176"/>
    <lineage>
        <taxon>Bacteria</taxon>
        <taxon>Pseudomonadati</taxon>
        <taxon>Bacteroidota</taxon>
        <taxon>Cytophagia</taxon>
        <taxon>Cytophagales</taxon>
        <taxon>Roseivirgaceae</taxon>
        <taxon>Roseivirga</taxon>
    </lineage>
</organism>
<feature type="signal peptide" evidence="1">
    <location>
        <begin position="1"/>
        <end position="19"/>
    </location>
</feature>